<evidence type="ECO:0000313" key="7">
    <source>
        <dbReference type="EMBL" id="MFC7316659.1"/>
    </source>
</evidence>
<dbReference type="Proteomes" id="UP001596547">
    <property type="component" value="Unassembled WGS sequence"/>
</dbReference>
<evidence type="ECO:0000256" key="2">
    <source>
        <dbReference type="ARBA" id="ARBA00022694"/>
    </source>
</evidence>
<comment type="similarity">
    <text evidence="1">Belongs to the archease family.</text>
</comment>
<accession>A0ABD6A9H1</accession>
<dbReference type="PANTHER" id="PTHR12682:SF11">
    <property type="entry name" value="PROTEIN ARCHEASE"/>
    <property type="match status" value="1"/>
</dbReference>
<dbReference type="SUPFAM" id="SSF69819">
    <property type="entry name" value="MTH1598-like"/>
    <property type="match status" value="1"/>
</dbReference>
<feature type="region of interest" description="Disordered" evidence="5">
    <location>
        <begin position="120"/>
        <end position="149"/>
    </location>
</feature>
<comment type="caution">
    <text evidence="7">The sequence shown here is derived from an EMBL/GenBank/DDBJ whole genome shotgun (WGS) entry which is preliminary data.</text>
</comment>
<feature type="domain" description="Archease" evidence="6">
    <location>
        <begin position="3"/>
        <end position="126"/>
    </location>
</feature>
<gene>
    <name evidence="7" type="ORF">ACFQPE_07590</name>
</gene>
<dbReference type="GeneID" id="79316696"/>
<keyword evidence="8" id="KW-1185">Reference proteome</keyword>
<dbReference type="PANTHER" id="PTHR12682">
    <property type="entry name" value="ARCHEASE"/>
    <property type="match status" value="1"/>
</dbReference>
<sequence>MSFELLSHPADARFRATGATLEEAFAESTRAFAAISEGGGDDSRRFEIEVESEDRQALLFDYLAELVLLQELEGVAVSRAEGVEIEERGAGDGYALRATVLAGPIGEPLFDVKSPTYSEMRVERVPTRSTERASDASGDDASRAADRSSEWVLEATLDI</sequence>
<keyword evidence="4" id="KW-0106">Calcium</keyword>
<dbReference type="InterPro" id="IPR002804">
    <property type="entry name" value="Archease"/>
</dbReference>
<evidence type="ECO:0000256" key="1">
    <source>
        <dbReference type="ARBA" id="ARBA00007963"/>
    </source>
</evidence>
<proteinExistence type="inferred from homology"/>
<dbReference type="AlphaFoldDB" id="A0ABD6A9H1"/>
<dbReference type="InterPro" id="IPR036820">
    <property type="entry name" value="Archease_dom_sf"/>
</dbReference>
<dbReference type="EMBL" id="JBHTBF010000002">
    <property type="protein sequence ID" value="MFC7316659.1"/>
    <property type="molecule type" value="Genomic_DNA"/>
</dbReference>
<dbReference type="InterPro" id="IPR023572">
    <property type="entry name" value="Archease_dom"/>
</dbReference>
<evidence type="ECO:0000256" key="4">
    <source>
        <dbReference type="ARBA" id="ARBA00022837"/>
    </source>
</evidence>
<name>A0ABD6A9H1_9EURY</name>
<dbReference type="GO" id="GO:0046872">
    <property type="term" value="F:metal ion binding"/>
    <property type="evidence" value="ECO:0007669"/>
    <property type="project" value="UniProtKB-KW"/>
</dbReference>
<dbReference type="Gene3D" id="3.55.10.10">
    <property type="entry name" value="Archease domain"/>
    <property type="match status" value="1"/>
</dbReference>
<dbReference type="GO" id="GO:0008033">
    <property type="term" value="P:tRNA processing"/>
    <property type="evidence" value="ECO:0007669"/>
    <property type="project" value="UniProtKB-KW"/>
</dbReference>
<organism evidence="7 8">
    <name type="scientific">Halomarina halobia</name>
    <dbReference type="NCBI Taxonomy" id="3033386"/>
    <lineage>
        <taxon>Archaea</taxon>
        <taxon>Methanobacteriati</taxon>
        <taxon>Methanobacteriota</taxon>
        <taxon>Stenosarchaea group</taxon>
        <taxon>Halobacteria</taxon>
        <taxon>Halobacteriales</taxon>
        <taxon>Natronomonadaceae</taxon>
        <taxon>Halomarina</taxon>
    </lineage>
</organism>
<evidence type="ECO:0000256" key="5">
    <source>
        <dbReference type="SAM" id="MobiDB-lite"/>
    </source>
</evidence>
<keyword evidence="2" id="KW-0819">tRNA processing</keyword>
<evidence type="ECO:0000313" key="8">
    <source>
        <dbReference type="Proteomes" id="UP001596547"/>
    </source>
</evidence>
<dbReference type="RefSeq" id="WP_276304078.1">
    <property type="nucleotide sequence ID" value="NZ_CP119992.1"/>
</dbReference>
<keyword evidence="3" id="KW-0479">Metal-binding</keyword>
<evidence type="ECO:0000256" key="3">
    <source>
        <dbReference type="ARBA" id="ARBA00022723"/>
    </source>
</evidence>
<reference evidence="7 8" key="1">
    <citation type="journal article" date="2019" name="Int. J. Syst. Evol. Microbiol.">
        <title>The Global Catalogue of Microorganisms (GCM) 10K type strain sequencing project: providing services to taxonomists for standard genome sequencing and annotation.</title>
        <authorList>
            <consortium name="The Broad Institute Genomics Platform"/>
            <consortium name="The Broad Institute Genome Sequencing Center for Infectious Disease"/>
            <person name="Wu L."/>
            <person name="Ma J."/>
        </authorList>
    </citation>
    <scope>NUCLEOTIDE SEQUENCE [LARGE SCALE GENOMIC DNA]</scope>
    <source>
        <strain evidence="7 8">PSR21</strain>
    </source>
</reference>
<evidence type="ECO:0000259" key="6">
    <source>
        <dbReference type="Pfam" id="PF01951"/>
    </source>
</evidence>
<dbReference type="Pfam" id="PF01951">
    <property type="entry name" value="Archease"/>
    <property type="match status" value="1"/>
</dbReference>
<protein>
    <submittedName>
        <fullName evidence="7">Archease</fullName>
    </submittedName>
</protein>